<evidence type="ECO:0000313" key="3">
    <source>
        <dbReference type="Proteomes" id="UP000325116"/>
    </source>
</evidence>
<dbReference type="EMBL" id="SAXT01000001">
    <property type="protein sequence ID" value="TXJ13701.1"/>
    <property type="molecule type" value="Genomic_DNA"/>
</dbReference>
<dbReference type="AlphaFoldDB" id="A0A5C8CND8"/>
<feature type="transmembrane region" description="Helical" evidence="1">
    <location>
        <begin position="65"/>
        <end position="84"/>
    </location>
</feature>
<evidence type="ECO:0000313" key="2">
    <source>
        <dbReference type="EMBL" id="TXJ13701.1"/>
    </source>
</evidence>
<protein>
    <recommendedName>
        <fullName evidence="4">HdeD family acid-resistance protein</fullName>
    </recommendedName>
</protein>
<keyword evidence="1" id="KW-0472">Membrane</keyword>
<evidence type="ECO:0008006" key="4">
    <source>
        <dbReference type="Google" id="ProtNLM"/>
    </source>
</evidence>
<keyword evidence="1" id="KW-0812">Transmembrane</keyword>
<dbReference type="Proteomes" id="UP000325116">
    <property type="component" value="Unassembled WGS sequence"/>
</dbReference>
<dbReference type="Pfam" id="PF03729">
    <property type="entry name" value="DUF308"/>
    <property type="match status" value="1"/>
</dbReference>
<feature type="transmembrane region" description="Helical" evidence="1">
    <location>
        <begin position="7"/>
        <end position="25"/>
    </location>
</feature>
<feature type="transmembrane region" description="Helical" evidence="1">
    <location>
        <begin position="31"/>
        <end position="53"/>
    </location>
</feature>
<evidence type="ECO:0000256" key="1">
    <source>
        <dbReference type="SAM" id="Phobius"/>
    </source>
</evidence>
<comment type="caution">
    <text evidence="2">The sequence shown here is derived from an EMBL/GenBank/DDBJ whole genome shotgun (WGS) entry which is preliminary data.</text>
</comment>
<reference evidence="2 3" key="1">
    <citation type="journal article" date="1992" name="Lakartidningen">
        <title>[Penicillin V and not amoxicillin is the first choice preparation in acute otitis].</title>
        <authorList>
            <person name="Kamme C."/>
            <person name="Lundgren K."/>
            <person name="Prellner K."/>
        </authorList>
    </citation>
    <scope>NUCLEOTIDE SEQUENCE [LARGE SCALE GENOMIC DNA]</scope>
    <source>
        <strain evidence="2 3">W1</strain>
    </source>
</reference>
<feature type="transmembrane region" description="Helical" evidence="1">
    <location>
        <begin position="90"/>
        <end position="110"/>
    </location>
</feature>
<accession>A0A5C8CND8</accession>
<organism evidence="2 3">
    <name type="scientific">Brachyspira aalborgi</name>
    <dbReference type="NCBI Taxonomy" id="29522"/>
    <lineage>
        <taxon>Bacteria</taxon>
        <taxon>Pseudomonadati</taxon>
        <taxon>Spirochaetota</taxon>
        <taxon>Spirochaetia</taxon>
        <taxon>Brachyspirales</taxon>
        <taxon>Brachyspiraceae</taxon>
        <taxon>Brachyspira</taxon>
    </lineage>
</organism>
<feature type="transmembrane region" description="Helical" evidence="1">
    <location>
        <begin position="146"/>
        <end position="170"/>
    </location>
</feature>
<dbReference type="PANTHER" id="PTHR34989:SF1">
    <property type="entry name" value="PROTEIN HDED"/>
    <property type="match status" value="1"/>
</dbReference>
<proteinExistence type="predicted"/>
<dbReference type="InterPro" id="IPR005325">
    <property type="entry name" value="DUF308_memb"/>
</dbReference>
<keyword evidence="1" id="KW-1133">Transmembrane helix</keyword>
<dbReference type="InterPro" id="IPR052712">
    <property type="entry name" value="Acid_resist_chaperone_HdeD"/>
</dbReference>
<name>A0A5C8CND8_9SPIR</name>
<feature type="transmembrane region" description="Helical" evidence="1">
    <location>
        <begin position="122"/>
        <end position="140"/>
    </location>
</feature>
<gene>
    <name evidence="2" type="ORF">EPJ80_02890</name>
</gene>
<sequence>MSKFSRVLWLIFGIALIISGIIAIFNPIETVVMLAYIIGFLMIFSGISSIFYFVSLRHLIGSGIILLDGIVSTICGIIIISNLLISAATIPYFVAIFTIVRGAVSIASSIDLKKQGYDKWGWTLFSGILTIIAGIILTFNPLLGTLYLSIVLGCGLILYGIVTIQLWFGYKRLFK</sequence>
<dbReference type="PANTHER" id="PTHR34989">
    <property type="entry name" value="PROTEIN HDED"/>
    <property type="match status" value="1"/>
</dbReference>
<dbReference type="GO" id="GO:0005886">
    <property type="term" value="C:plasma membrane"/>
    <property type="evidence" value="ECO:0007669"/>
    <property type="project" value="TreeGrafter"/>
</dbReference>
<dbReference type="RefSeq" id="WP_147757823.1">
    <property type="nucleotide sequence ID" value="NZ_SAXT01000001.1"/>
</dbReference>